<comment type="caution">
    <text evidence="1">The sequence shown here is derived from an EMBL/GenBank/DDBJ whole genome shotgun (WGS) entry which is preliminary data.</text>
</comment>
<organism evidence="1 2">
    <name type="scientific">Flammeovirga aprica JL-4</name>
    <dbReference type="NCBI Taxonomy" id="694437"/>
    <lineage>
        <taxon>Bacteria</taxon>
        <taxon>Pseudomonadati</taxon>
        <taxon>Bacteroidota</taxon>
        <taxon>Cytophagia</taxon>
        <taxon>Cytophagales</taxon>
        <taxon>Flammeovirgaceae</taxon>
        <taxon>Flammeovirga</taxon>
    </lineage>
</organism>
<evidence type="ECO:0000313" key="1">
    <source>
        <dbReference type="EMBL" id="NME67743.1"/>
    </source>
</evidence>
<accession>A0A7X9RRD2</accession>
<keyword evidence="2" id="KW-1185">Reference proteome</keyword>
<proteinExistence type="predicted"/>
<reference evidence="1 2" key="1">
    <citation type="submission" date="2020-04" db="EMBL/GenBank/DDBJ databases">
        <title>Flammeovirga sp. SR4, a novel species isolated from seawater.</title>
        <authorList>
            <person name="Wang X."/>
        </authorList>
    </citation>
    <scope>NUCLEOTIDE SEQUENCE [LARGE SCALE GENOMIC DNA]</scope>
    <source>
        <strain evidence="1 2">ATCC 23126</strain>
    </source>
</reference>
<dbReference type="AlphaFoldDB" id="A0A7X9RRD2"/>
<name>A0A7X9RRD2_9BACT</name>
<protein>
    <submittedName>
        <fullName evidence="1">Uncharacterized protein</fullName>
    </submittedName>
</protein>
<dbReference type="EMBL" id="JABANE010000014">
    <property type="protein sequence ID" value="NME67743.1"/>
    <property type="molecule type" value="Genomic_DNA"/>
</dbReference>
<sequence length="128" mass="15090">MNSLNNLIKKEPDETLQPLVTLIKAIAQRNKLGFTFDLSTKEIFKKEKGYIIAYQATQNKFDDEGIKFCIKHAQKHQNLIGGWHDPKTFLYYFDSVMYVEDKEEAIRLGRENKQISIFDFETYDDIFL</sequence>
<dbReference type="Proteomes" id="UP000576082">
    <property type="component" value="Unassembled WGS sequence"/>
</dbReference>
<evidence type="ECO:0000313" key="2">
    <source>
        <dbReference type="Proteomes" id="UP000576082"/>
    </source>
</evidence>
<dbReference type="RefSeq" id="WP_169656072.1">
    <property type="nucleotide sequence ID" value="NZ_JABANE010000014.1"/>
</dbReference>
<gene>
    <name evidence="1" type="ORF">HHU12_07200</name>
</gene>